<dbReference type="AlphaFoldDB" id="A0A2V4BWK4"/>
<dbReference type="RefSeq" id="WP_110348476.1">
    <property type="nucleotide sequence ID" value="NZ_QJHL01000006.1"/>
</dbReference>
<name>A0A2V4BWK4_9FLAO</name>
<dbReference type="PROSITE" id="PS51257">
    <property type="entry name" value="PROKAR_LIPOPROTEIN"/>
    <property type="match status" value="1"/>
</dbReference>
<accession>A0A2V4BWK4</accession>
<organism evidence="2 3">
    <name type="scientific">Flavobacterium hydrophilum</name>
    <dbReference type="NCBI Taxonomy" id="2211445"/>
    <lineage>
        <taxon>Bacteria</taxon>
        <taxon>Pseudomonadati</taxon>
        <taxon>Bacteroidota</taxon>
        <taxon>Flavobacteriia</taxon>
        <taxon>Flavobacteriales</taxon>
        <taxon>Flavobacteriaceae</taxon>
        <taxon>Flavobacterium</taxon>
    </lineage>
</organism>
<sequence>MFRFQKYLSIACLLFFFSCQSEIDEQRQNTQTVTNASPLTSYLQRVAMVKTVQDNVIDGSSYCTIKLPYTVTVNSVNIAINTTSDYQKVLDNINANTTDDDIVKIDFPVTMVYYNYTEKLIPNEADFDQLIDYWNLYPDLLSKINGLNIHYPITINIYNSYNQIASSVSIANDQAFFNFIKNLNSSQYISLNYPISITDYNYQTKSITNNLEFENAIKYAMDNCSENNLVSLDFTETITKGSWRIPYLFEDSDKTSLYSGYSFVFKSDKSVVATKDGVSETGQWETKMVNGINEFKISFSSNLLHKLDCNWKLFEFNNSLTRLRDVSNSNYLYFEKINAYGK</sequence>
<evidence type="ECO:0000313" key="3">
    <source>
        <dbReference type="Proteomes" id="UP000247681"/>
    </source>
</evidence>
<reference evidence="2 3" key="1">
    <citation type="submission" date="2018-05" db="EMBL/GenBank/DDBJ databases">
        <title>Flavobacterium sp. strain IMCC34758, incomplete genome.</title>
        <authorList>
            <person name="Joung Y."/>
        </authorList>
    </citation>
    <scope>NUCLEOTIDE SEQUENCE [LARGE SCALE GENOMIC DNA]</scope>
    <source>
        <strain evidence="2 3">IMCC34758</strain>
    </source>
</reference>
<keyword evidence="3" id="KW-1185">Reference proteome</keyword>
<protein>
    <recommendedName>
        <fullName evidence="4">Lipoprotein</fullName>
    </recommendedName>
</protein>
<feature type="chain" id="PRO_5016015323" description="Lipoprotein" evidence="1">
    <location>
        <begin position="24"/>
        <end position="342"/>
    </location>
</feature>
<comment type="caution">
    <text evidence="2">The sequence shown here is derived from an EMBL/GenBank/DDBJ whole genome shotgun (WGS) entry which is preliminary data.</text>
</comment>
<dbReference type="EMBL" id="QJHL01000006">
    <property type="protein sequence ID" value="PXY43399.1"/>
    <property type="molecule type" value="Genomic_DNA"/>
</dbReference>
<proteinExistence type="predicted"/>
<dbReference type="Proteomes" id="UP000247681">
    <property type="component" value="Unassembled WGS sequence"/>
</dbReference>
<feature type="signal peptide" evidence="1">
    <location>
        <begin position="1"/>
        <end position="23"/>
    </location>
</feature>
<evidence type="ECO:0008006" key="4">
    <source>
        <dbReference type="Google" id="ProtNLM"/>
    </source>
</evidence>
<keyword evidence="1" id="KW-0732">Signal</keyword>
<evidence type="ECO:0000313" key="2">
    <source>
        <dbReference type="EMBL" id="PXY43399.1"/>
    </source>
</evidence>
<gene>
    <name evidence="2" type="ORF">DMB68_20360</name>
</gene>
<evidence type="ECO:0000256" key="1">
    <source>
        <dbReference type="SAM" id="SignalP"/>
    </source>
</evidence>
<dbReference type="OrthoDB" id="832379at2"/>